<evidence type="ECO:0000313" key="3">
    <source>
        <dbReference type="EMBL" id="RNF17073.1"/>
    </source>
</evidence>
<protein>
    <submittedName>
        <fullName evidence="3">Uncharacterized protein</fullName>
    </submittedName>
</protein>
<dbReference type="EMBL" id="MKKU01000274">
    <property type="protein sequence ID" value="RNF17073.1"/>
    <property type="molecule type" value="Genomic_DNA"/>
</dbReference>
<dbReference type="RefSeq" id="XP_029228016.1">
    <property type="nucleotide sequence ID" value="XM_029371962.1"/>
</dbReference>
<feature type="region of interest" description="Disordered" evidence="2">
    <location>
        <begin position="1"/>
        <end position="42"/>
    </location>
</feature>
<keyword evidence="1" id="KW-0175">Coiled coil</keyword>
<feature type="coiled-coil region" evidence="1">
    <location>
        <begin position="59"/>
        <end position="149"/>
    </location>
</feature>
<dbReference type="AlphaFoldDB" id="A0A3R7L6A9"/>
<dbReference type="Proteomes" id="UP000284403">
    <property type="component" value="Unassembled WGS sequence"/>
</dbReference>
<evidence type="ECO:0000313" key="4">
    <source>
        <dbReference type="Proteomes" id="UP000284403"/>
    </source>
</evidence>
<comment type="caution">
    <text evidence="3">The sequence shown here is derived from an EMBL/GenBank/DDBJ whole genome shotgun (WGS) entry which is preliminary data.</text>
</comment>
<proteinExistence type="predicted"/>
<sequence length="312" mass="34332">MQHAARDTSPMVERPVNTAAAATQGKETRSVSGSTLPVSDLDPTTRQLLEENEGMLYRISTLTRELQAAKAEIQGLNAAVAEKNKEVEAMREKLEGANITACDASGRVINYKAECERLIATNKTLTEDYEKVRLELDQRTEDIRQATDRKNADSARRATARSEEQFCGEVLSLLSSVDFIAPSLRRCTVDVADRERALDNVQKELALLQRSVDAAERLNHEEKNVVEEVLSAARGKKSIQSTRDATTLIRWMVSEGLLSGMEATEKNLEAVKTLLTSHTEGGKKNAAGAGEEKATRPSATSGGRRFFQRPSR</sequence>
<feature type="compositionally biased region" description="Polar residues" evidence="2">
    <location>
        <begin position="30"/>
        <end position="42"/>
    </location>
</feature>
<keyword evidence="4" id="KW-1185">Reference proteome</keyword>
<name>A0A3R7L6A9_9TRYP</name>
<gene>
    <name evidence="3" type="ORF">Tco025E_05059</name>
</gene>
<dbReference type="OrthoDB" id="247205at2759"/>
<reference evidence="3 4" key="1">
    <citation type="journal article" date="2018" name="BMC Genomics">
        <title>Genomic comparison of Trypanosoma conorhini and Trypanosoma rangeli to Trypanosoma cruzi strains of high and low virulence.</title>
        <authorList>
            <person name="Bradwell K.R."/>
            <person name="Koparde V.N."/>
            <person name="Matveyev A.V."/>
            <person name="Serrano M.G."/>
            <person name="Alves J.M."/>
            <person name="Parikh H."/>
            <person name="Huang B."/>
            <person name="Lee V."/>
            <person name="Espinosa-Alvarez O."/>
            <person name="Ortiz P.A."/>
            <person name="Costa-Martins A.G."/>
            <person name="Teixeira M.M."/>
            <person name="Buck G.A."/>
        </authorList>
    </citation>
    <scope>NUCLEOTIDE SEQUENCE [LARGE SCALE GENOMIC DNA]</scope>
    <source>
        <strain evidence="3 4">025E</strain>
    </source>
</reference>
<feature type="region of interest" description="Disordered" evidence="2">
    <location>
        <begin position="275"/>
        <end position="312"/>
    </location>
</feature>
<accession>A0A3R7L6A9</accession>
<feature type="coiled-coil region" evidence="1">
    <location>
        <begin position="191"/>
        <end position="218"/>
    </location>
</feature>
<organism evidence="3 4">
    <name type="scientific">Trypanosoma conorhini</name>
    <dbReference type="NCBI Taxonomy" id="83891"/>
    <lineage>
        <taxon>Eukaryota</taxon>
        <taxon>Discoba</taxon>
        <taxon>Euglenozoa</taxon>
        <taxon>Kinetoplastea</taxon>
        <taxon>Metakinetoplastina</taxon>
        <taxon>Trypanosomatida</taxon>
        <taxon>Trypanosomatidae</taxon>
        <taxon>Trypanosoma</taxon>
    </lineage>
</organism>
<evidence type="ECO:0000256" key="2">
    <source>
        <dbReference type="SAM" id="MobiDB-lite"/>
    </source>
</evidence>
<evidence type="ECO:0000256" key="1">
    <source>
        <dbReference type="SAM" id="Coils"/>
    </source>
</evidence>
<dbReference type="GeneID" id="40318670"/>